<feature type="region of interest" description="Disordered" evidence="1">
    <location>
        <begin position="229"/>
        <end position="254"/>
    </location>
</feature>
<gene>
    <name evidence="3" type="ORF">Cvel_21944</name>
</gene>
<organism evidence="3">
    <name type="scientific">Chromera velia CCMP2878</name>
    <dbReference type="NCBI Taxonomy" id="1169474"/>
    <lineage>
        <taxon>Eukaryota</taxon>
        <taxon>Sar</taxon>
        <taxon>Alveolata</taxon>
        <taxon>Colpodellida</taxon>
        <taxon>Chromeraceae</taxon>
        <taxon>Chromera</taxon>
    </lineage>
</organism>
<evidence type="ECO:0008006" key="4">
    <source>
        <dbReference type="Google" id="ProtNLM"/>
    </source>
</evidence>
<evidence type="ECO:0000313" key="3">
    <source>
        <dbReference type="EMBL" id="CEM29265.1"/>
    </source>
</evidence>
<dbReference type="VEuPathDB" id="CryptoDB:Cvel_21944"/>
<evidence type="ECO:0000256" key="2">
    <source>
        <dbReference type="SAM" id="SignalP"/>
    </source>
</evidence>
<feature type="chain" id="PRO_5005190510" description="NADH:ubiquinone oxidoreductase intermediate-associated protein 30 domain-containing protein" evidence="2">
    <location>
        <begin position="18"/>
        <end position="267"/>
    </location>
</feature>
<keyword evidence="2" id="KW-0732">Signal</keyword>
<evidence type="ECO:0000256" key="1">
    <source>
        <dbReference type="SAM" id="MobiDB-lite"/>
    </source>
</evidence>
<protein>
    <recommendedName>
        <fullName evidence="4">NADH:ubiquinone oxidoreductase intermediate-associated protein 30 domain-containing protein</fullName>
    </recommendedName>
</protein>
<name>A0A0G4GI56_9ALVE</name>
<feature type="signal peptide" evidence="2">
    <location>
        <begin position="1"/>
        <end position="17"/>
    </location>
</feature>
<accession>A0A0G4GI56</accession>
<sequence length="267" mass="30314">MQLLSLLLCCLVAPSVGKLVTKDEDLVPAIEFMENFIGDYEFVSQRNISMPWKRTIRRIEEDGGIGDSPFICPGAKEGFPVSLTPKSNYLRKKGVKVFSAGFMEIEMRANVRVQNLTQWQTTESEAACWFYLGSIDYCIYTLQDFEARWSGVGKFVEEDTFGLEKTYQMRTNGEMNLWLKAIMGMYMQMDWVLTPATDSLVITYVMSKIGLLPGSGPNFKATFECKYKRTSPVPPEPEEAKEKEGEEGETMVEASWPVEPELDVMFS</sequence>
<dbReference type="PhylomeDB" id="A0A0G4GI56"/>
<dbReference type="AlphaFoldDB" id="A0A0G4GI56"/>
<proteinExistence type="predicted"/>
<dbReference type="EMBL" id="CDMZ01001222">
    <property type="protein sequence ID" value="CEM29265.1"/>
    <property type="molecule type" value="Genomic_DNA"/>
</dbReference>
<reference evidence="3" key="1">
    <citation type="submission" date="2014-11" db="EMBL/GenBank/DDBJ databases">
        <authorList>
            <person name="Otto D Thomas"/>
            <person name="Naeem Raeece"/>
        </authorList>
    </citation>
    <scope>NUCLEOTIDE SEQUENCE</scope>
</reference>